<reference evidence="7" key="1">
    <citation type="submission" date="2021-01" db="EMBL/GenBank/DDBJ databases">
        <title>Genome public.</title>
        <authorList>
            <person name="Liu C."/>
            <person name="Sun Q."/>
        </authorList>
    </citation>
    <scope>NUCLEOTIDE SEQUENCE [LARGE SCALE GENOMIC DNA]</scope>
    <source>
        <strain evidence="7">CGMCC 1.18722</strain>
    </source>
</reference>
<evidence type="ECO:0000313" key="7">
    <source>
        <dbReference type="Proteomes" id="UP000638570"/>
    </source>
</evidence>
<name>A0ABS1QX98_9GAMM</name>
<dbReference type="InterPro" id="IPR000917">
    <property type="entry name" value="Sulfatase_N"/>
</dbReference>
<dbReference type="Proteomes" id="UP000638570">
    <property type="component" value="Unassembled WGS sequence"/>
</dbReference>
<evidence type="ECO:0000256" key="1">
    <source>
        <dbReference type="ARBA" id="ARBA00008779"/>
    </source>
</evidence>
<dbReference type="InterPro" id="IPR017785">
    <property type="entry name" value="Choline-sulfatase"/>
</dbReference>
<comment type="similarity">
    <text evidence="1">Belongs to the sulfatase family.</text>
</comment>
<organism evidence="6 7">
    <name type="scientific">Zobellella iuensis</name>
    <dbReference type="NCBI Taxonomy" id="2803811"/>
    <lineage>
        <taxon>Bacteria</taxon>
        <taxon>Pseudomonadati</taxon>
        <taxon>Pseudomonadota</taxon>
        <taxon>Gammaproteobacteria</taxon>
        <taxon>Aeromonadales</taxon>
        <taxon>Aeromonadaceae</taxon>
        <taxon>Zobellella</taxon>
    </lineage>
</organism>
<dbReference type="PANTHER" id="PTHR45953">
    <property type="entry name" value="IDURONATE 2-SULFATASE"/>
    <property type="match status" value="1"/>
</dbReference>
<dbReference type="Gene3D" id="3.40.720.10">
    <property type="entry name" value="Alkaline Phosphatase, subunit A"/>
    <property type="match status" value="1"/>
</dbReference>
<gene>
    <name evidence="6" type="primary">betC</name>
    <name evidence="6" type="ORF">JKV55_17305</name>
</gene>
<proteinExistence type="inferred from homology"/>
<dbReference type="InterPro" id="IPR024607">
    <property type="entry name" value="Sulfatase_CS"/>
</dbReference>
<dbReference type="PROSITE" id="PS00149">
    <property type="entry name" value="SULFATASE_2"/>
    <property type="match status" value="1"/>
</dbReference>
<dbReference type="InterPro" id="IPR025863">
    <property type="entry name" value="Choline_sulf_C_dom"/>
</dbReference>
<keyword evidence="7" id="KW-1185">Reference proteome</keyword>
<dbReference type="GO" id="GO:0047753">
    <property type="term" value="F:choline-sulfatase activity"/>
    <property type="evidence" value="ECO:0007669"/>
    <property type="project" value="UniProtKB-EC"/>
</dbReference>
<dbReference type="NCBIfam" id="TIGR03417">
    <property type="entry name" value="chol_sulfatase"/>
    <property type="match status" value="1"/>
</dbReference>
<dbReference type="Pfam" id="PF12411">
    <property type="entry name" value="Choline_sulf_C"/>
    <property type="match status" value="1"/>
</dbReference>
<dbReference type="EC" id="3.1.6.6" evidence="6"/>
<dbReference type="SUPFAM" id="SSF53649">
    <property type="entry name" value="Alkaline phosphatase-like"/>
    <property type="match status" value="1"/>
</dbReference>
<evidence type="ECO:0000259" key="5">
    <source>
        <dbReference type="Pfam" id="PF12411"/>
    </source>
</evidence>
<feature type="domain" description="Sulfatase N-terminal" evidence="4">
    <location>
        <begin position="6"/>
        <end position="346"/>
    </location>
</feature>
<dbReference type="PANTHER" id="PTHR45953:SF1">
    <property type="entry name" value="IDURONATE 2-SULFATASE"/>
    <property type="match status" value="1"/>
</dbReference>
<dbReference type="EMBL" id="JAERTZ010000030">
    <property type="protein sequence ID" value="MBL1379066.1"/>
    <property type="molecule type" value="Genomic_DNA"/>
</dbReference>
<comment type="caution">
    <text evidence="6">The sequence shown here is derived from an EMBL/GenBank/DDBJ whole genome shotgun (WGS) entry which is preliminary data.</text>
</comment>
<keyword evidence="2" id="KW-0479">Metal-binding</keyword>
<evidence type="ECO:0000313" key="6">
    <source>
        <dbReference type="EMBL" id="MBL1379066.1"/>
    </source>
</evidence>
<dbReference type="CDD" id="cd16032">
    <property type="entry name" value="choline-sulfatase"/>
    <property type="match status" value="1"/>
</dbReference>
<protein>
    <submittedName>
        <fullName evidence="6">Choline-sulfatase</fullName>
        <ecNumber evidence="6">3.1.6.6</ecNumber>
    </submittedName>
</protein>
<feature type="domain" description="Choline sulfatase enzyme C-terminal" evidence="5">
    <location>
        <begin position="451"/>
        <end position="502"/>
    </location>
</feature>
<evidence type="ECO:0000256" key="2">
    <source>
        <dbReference type="ARBA" id="ARBA00022723"/>
    </source>
</evidence>
<keyword evidence="3 6" id="KW-0378">Hydrolase</keyword>
<sequence>MTAKQPNILFLMADQMTASALPIYGHPLVKTPHLSRLAAEGVVFDSAYCNSPLCAPSRFTLMSGQLPSRIGGYDNAADFAADTPTFAHYLRDAGYTTALSGKMHFCGPDQLHGFEERLTTDIYPADYGWVVDWEDFETRPSYYHNMSSVTQAGPCVRSNQLDFDDEVTFRARRFLYDYVRNGERRPFCLTVSLTHPHDPYTIPQQYWDRYSHDDIDMPRVPYSRALSDPHSERLRHVYQLNEETLGDEQIRNARHAYYGAISYVDDRIGEVLATLKECGLEEDTIIVFSGDHGDMLGERGLWYKMSWFEDSARVPMLVHAPGRFAPRRVAESVSTMDLLPTFVELARDGVAPEYAAPIDGRSLLPHLTGNGGHDEVIGEYLGEGAIAPLLMIRRGRYKFVHTAPDPDQLFDLAADPLELNNLAADPAHQGLCQEFRNEMASRWDYGRLYHDVIASQRRRKLVARSLMKGKVTAWDHQPVFDASIQYMRNIIDLDDLERRARFPVVSSDRP</sequence>
<evidence type="ECO:0000256" key="3">
    <source>
        <dbReference type="ARBA" id="ARBA00022801"/>
    </source>
</evidence>
<evidence type="ECO:0000259" key="4">
    <source>
        <dbReference type="Pfam" id="PF00884"/>
    </source>
</evidence>
<dbReference type="InterPro" id="IPR017850">
    <property type="entry name" value="Alkaline_phosphatase_core_sf"/>
</dbReference>
<dbReference type="Pfam" id="PF00884">
    <property type="entry name" value="Sulfatase"/>
    <property type="match status" value="1"/>
</dbReference>
<accession>A0ABS1QX98</accession>
<dbReference type="RefSeq" id="WP_202088119.1">
    <property type="nucleotide sequence ID" value="NZ_JAERTZ010000030.1"/>
</dbReference>